<dbReference type="InterPro" id="IPR041792">
    <property type="entry name" value="MPP_PAP"/>
</dbReference>
<evidence type="ECO:0000256" key="3">
    <source>
        <dbReference type="RuleBase" id="RU361203"/>
    </source>
</evidence>
<dbReference type="EMBL" id="WIXE01000974">
    <property type="protein sequence ID" value="KAK5986130.1"/>
    <property type="molecule type" value="Genomic_DNA"/>
</dbReference>
<dbReference type="CDD" id="cd00839">
    <property type="entry name" value="MPP_PAPs"/>
    <property type="match status" value="1"/>
</dbReference>
<evidence type="ECO:0000256" key="2">
    <source>
        <dbReference type="ARBA" id="ARBA00023180"/>
    </source>
</evidence>
<organism evidence="6 7">
    <name type="scientific">Trichostrongylus colubriformis</name>
    <name type="common">Black scour worm</name>
    <dbReference type="NCBI Taxonomy" id="6319"/>
    <lineage>
        <taxon>Eukaryota</taxon>
        <taxon>Metazoa</taxon>
        <taxon>Ecdysozoa</taxon>
        <taxon>Nematoda</taxon>
        <taxon>Chromadorea</taxon>
        <taxon>Rhabditida</taxon>
        <taxon>Rhabditina</taxon>
        <taxon>Rhabditomorpha</taxon>
        <taxon>Strongyloidea</taxon>
        <taxon>Trichostrongylidae</taxon>
        <taxon>Trichostrongylus</taxon>
    </lineage>
</organism>
<evidence type="ECO:0000256" key="1">
    <source>
        <dbReference type="ARBA" id="ARBA00022729"/>
    </source>
</evidence>
<dbReference type="Gene3D" id="3.60.21.10">
    <property type="match status" value="1"/>
</dbReference>
<keyword evidence="1" id="KW-0732">Signal</keyword>
<dbReference type="InterPro" id="IPR008963">
    <property type="entry name" value="Purple_acid_Pase-like_N"/>
</dbReference>
<dbReference type="AlphaFoldDB" id="A0AAN8FXA9"/>
<dbReference type="Pfam" id="PF16656">
    <property type="entry name" value="Pur_ac_phosph_N"/>
    <property type="match status" value="1"/>
</dbReference>
<gene>
    <name evidence="6" type="ORF">GCK32_009300</name>
</gene>
<comment type="catalytic activity">
    <reaction evidence="3">
        <text>a phosphate monoester + H2O = an alcohol + phosphate</text>
        <dbReference type="Rhea" id="RHEA:15017"/>
        <dbReference type="ChEBI" id="CHEBI:15377"/>
        <dbReference type="ChEBI" id="CHEBI:30879"/>
        <dbReference type="ChEBI" id="CHEBI:43474"/>
        <dbReference type="ChEBI" id="CHEBI:67140"/>
        <dbReference type="EC" id="3.1.3.2"/>
    </reaction>
</comment>
<accession>A0AAN8FXA9</accession>
<dbReference type="Proteomes" id="UP001331761">
    <property type="component" value="Unassembled WGS sequence"/>
</dbReference>
<evidence type="ECO:0000259" key="5">
    <source>
        <dbReference type="Pfam" id="PF16656"/>
    </source>
</evidence>
<evidence type="ECO:0000313" key="7">
    <source>
        <dbReference type="Proteomes" id="UP001331761"/>
    </source>
</evidence>
<evidence type="ECO:0000259" key="4">
    <source>
        <dbReference type="Pfam" id="PF00149"/>
    </source>
</evidence>
<dbReference type="Gene3D" id="2.60.40.380">
    <property type="entry name" value="Purple acid phosphatase-like, N-terminal"/>
    <property type="match status" value="1"/>
</dbReference>
<dbReference type="InterPro" id="IPR029052">
    <property type="entry name" value="Metallo-depent_PP-like"/>
</dbReference>
<dbReference type="GO" id="GO:0003993">
    <property type="term" value="F:acid phosphatase activity"/>
    <property type="evidence" value="ECO:0007669"/>
    <property type="project" value="UniProtKB-EC"/>
</dbReference>
<dbReference type="CDD" id="cd00063">
    <property type="entry name" value="FN3"/>
    <property type="match status" value="1"/>
</dbReference>
<dbReference type="Pfam" id="PF00149">
    <property type="entry name" value="Metallophos"/>
    <property type="match status" value="1"/>
</dbReference>
<dbReference type="InterPro" id="IPR004843">
    <property type="entry name" value="Calcineurin-like_PHP"/>
</dbReference>
<dbReference type="GO" id="GO:0046872">
    <property type="term" value="F:metal ion binding"/>
    <property type="evidence" value="ECO:0007669"/>
    <property type="project" value="InterPro"/>
</dbReference>
<feature type="domain" description="Calcineurin-like phosphoesterase" evidence="4">
    <location>
        <begin position="145"/>
        <end position="349"/>
    </location>
</feature>
<comment type="caution">
    <text evidence="6">The sequence shown here is derived from an EMBL/GenBank/DDBJ whole genome shotgun (WGS) entry which is preliminary data.</text>
</comment>
<sequence length="398" mass="46307">MLLWFFAIFLSVTARKYLSPNRIPKWKTADPNYGPDYGQPEQIHLSMGDSPTEMVVTWLTFDDPGKSLVNYGLITDRKMEKVIEGHCSEFVDNPKSATRRYIHRATISGLTPGKTYQYRVGSEHGWSAIYRFTALTPREDGGYEIAVFGDLGNQNARSLGKLQRMAQDGDIDMVMHVGDFAYNLDTDDGRVGDQFLRQIEPIAAYVPYMTAVGNHERTEFESVLLRQNFPFAQPLFFYLLLSFDLGSAHFVIFSTEFYFSTEYGWSQILNQWNWLIEDLSKANDNRANVPWILTFGHRPMYCSDFDGDDCTKYESIIRTGLPKTHAYGLEKLFYEYGVDVEIWAHEHTYERMWPVYNRTDEVQDDFWIEKHPKHSYKHGHHKKHHKATYTPTFLSSIR</sequence>
<dbReference type="PANTHER" id="PTHR45867">
    <property type="entry name" value="PURPLE ACID PHOSPHATASE"/>
    <property type="match status" value="1"/>
</dbReference>
<dbReference type="SUPFAM" id="SSF56300">
    <property type="entry name" value="Metallo-dependent phosphatases"/>
    <property type="match status" value="1"/>
</dbReference>
<evidence type="ECO:0000313" key="6">
    <source>
        <dbReference type="EMBL" id="KAK5986130.1"/>
    </source>
</evidence>
<protein>
    <recommendedName>
        <fullName evidence="3">Purple acid phosphatase</fullName>
        <ecNumber evidence="3">3.1.3.2</ecNumber>
    </recommendedName>
</protein>
<keyword evidence="3" id="KW-0378">Hydrolase</keyword>
<dbReference type="PANTHER" id="PTHR45867:SF3">
    <property type="entry name" value="ACID PHOSPHATASE TYPE 7"/>
    <property type="match status" value="1"/>
</dbReference>
<reference evidence="6 7" key="1">
    <citation type="submission" date="2019-10" db="EMBL/GenBank/DDBJ databases">
        <title>Assembly and Annotation for the nematode Trichostrongylus colubriformis.</title>
        <authorList>
            <person name="Martin J."/>
        </authorList>
    </citation>
    <scope>NUCLEOTIDE SEQUENCE [LARGE SCALE GENOMIC DNA]</scope>
    <source>
        <strain evidence="6">G859</strain>
        <tissue evidence="6">Whole worm</tissue>
    </source>
</reference>
<name>A0AAN8FXA9_TRICO</name>
<comment type="similarity">
    <text evidence="3">Belongs to the metallophosphoesterase superfamily. Purple acid phosphatase family.</text>
</comment>
<dbReference type="InterPro" id="IPR003961">
    <property type="entry name" value="FN3_dom"/>
</dbReference>
<feature type="domain" description="Purple acid phosphatase N-terminal" evidence="5">
    <location>
        <begin position="40"/>
        <end position="133"/>
    </location>
</feature>
<keyword evidence="7" id="KW-1185">Reference proteome</keyword>
<dbReference type="EC" id="3.1.3.2" evidence="3"/>
<proteinExistence type="inferred from homology"/>
<dbReference type="SUPFAM" id="SSF49363">
    <property type="entry name" value="Purple acid phosphatase, N-terminal domain"/>
    <property type="match status" value="1"/>
</dbReference>
<dbReference type="InterPro" id="IPR015914">
    <property type="entry name" value="PAPs_N"/>
</dbReference>
<keyword evidence="2" id="KW-0325">Glycoprotein</keyword>